<gene>
    <name evidence="2" type="ORF">GJJ64_02100</name>
</gene>
<evidence type="ECO:0000313" key="3">
    <source>
        <dbReference type="Proteomes" id="UP000462931"/>
    </source>
</evidence>
<dbReference type="RefSeq" id="WP_154286108.1">
    <property type="nucleotide sequence ID" value="NZ_WKJI01000001.1"/>
</dbReference>
<reference evidence="2 3" key="1">
    <citation type="submission" date="2019-11" db="EMBL/GenBank/DDBJ databases">
        <authorList>
            <person name="Cheng Q."/>
            <person name="Yang Z."/>
        </authorList>
    </citation>
    <scope>NUCLEOTIDE SEQUENCE [LARGE SCALE GENOMIC DNA]</scope>
    <source>
        <strain evidence="2 3">HX-22-1</strain>
    </source>
</reference>
<organism evidence="2 3">
    <name type="scientific">Pedobacter puniceum</name>
    <dbReference type="NCBI Taxonomy" id="2666136"/>
    <lineage>
        <taxon>Bacteria</taxon>
        <taxon>Pseudomonadati</taxon>
        <taxon>Bacteroidota</taxon>
        <taxon>Sphingobacteriia</taxon>
        <taxon>Sphingobacteriales</taxon>
        <taxon>Sphingobacteriaceae</taxon>
        <taxon>Pedobacter</taxon>
    </lineage>
</organism>
<name>A0A7K0FJK0_9SPHI</name>
<dbReference type="Pfam" id="PF13588">
    <property type="entry name" value="HSDR_N_2"/>
    <property type="match status" value="1"/>
</dbReference>
<dbReference type="InterPro" id="IPR029464">
    <property type="entry name" value="HSDR_N"/>
</dbReference>
<keyword evidence="3" id="KW-1185">Reference proteome</keyword>
<keyword evidence="2" id="KW-0378">Hydrolase</keyword>
<dbReference type="Gene3D" id="3.90.1570.30">
    <property type="match status" value="1"/>
</dbReference>
<accession>A0A7K0FJK0</accession>
<evidence type="ECO:0000313" key="2">
    <source>
        <dbReference type="EMBL" id="MRX45972.1"/>
    </source>
</evidence>
<dbReference type="GO" id="GO:0004519">
    <property type="term" value="F:endonuclease activity"/>
    <property type="evidence" value="ECO:0007669"/>
    <property type="project" value="UniProtKB-KW"/>
</dbReference>
<dbReference type="Proteomes" id="UP000462931">
    <property type="component" value="Unassembled WGS sequence"/>
</dbReference>
<protein>
    <submittedName>
        <fullName evidence="2">Restriction endonuclease subunit R</fullName>
    </submittedName>
</protein>
<keyword evidence="2" id="KW-0255">Endonuclease</keyword>
<feature type="domain" description="Type I restriction enzyme R protein N-terminal" evidence="1">
    <location>
        <begin position="38"/>
        <end position="147"/>
    </location>
</feature>
<dbReference type="EMBL" id="WKJI01000001">
    <property type="protein sequence ID" value="MRX45972.1"/>
    <property type="molecule type" value="Genomic_DNA"/>
</dbReference>
<proteinExistence type="predicted"/>
<comment type="caution">
    <text evidence="2">The sequence shown here is derived from an EMBL/GenBank/DDBJ whole genome shotgun (WGS) entry which is preliminary data.</text>
</comment>
<sequence>MFKPVPLNLPPYPFKLTQKEEQLFIYDELRKRQLVLTPEEWVRQHFVQYLIIQKKYPKGLIKLEGGLNLNQLKKRTDIVVFDKDGKADVLVECKATHVKINQDVFDQAARYNMIHQVNYLVVTNGITHAYCRMDYVNQTYQFLEELPLYINKS</sequence>
<keyword evidence="2" id="KW-0540">Nuclease</keyword>
<dbReference type="AlphaFoldDB" id="A0A7K0FJK0"/>
<evidence type="ECO:0000259" key="1">
    <source>
        <dbReference type="Pfam" id="PF13588"/>
    </source>
</evidence>